<evidence type="ECO:0000313" key="2">
    <source>
        <dbReference type="Proteomes" id="UP001364211"/>
    </source>
</evidence>
<evidence type="ECO:0008006" key="3">
    <source>
        <dbReference type="Google" id="ProtNLM"/>
    </source>
</evidence>
<dbReference type="RefSeq" id="WP_340295302.1">
    <property type="nucleotide sequence ID" value="NZ_JBBJUP010000030.1"/>
</dbReference>
<dbReference type="Proteomes" id="UP001364211">
    <property type="component" value="Unassembled WGS sequence"/>
</dbReference>
<gene>
    <name evidence="1" type="ORF">WJX68_24720</name>
</gene>
<name>A0ABU8TDX0_9PSEU</name>
<evidence type="ECO:0000313" key="1">
    <source>
        <dbReference type="EMBL" id="MEJ8282157.1"/>
    </source>
</evidence>
<protein>
    <recommendedName>
        <fullName evidence="3">Tautomerase enzyme</fullName>
    </recommendedName>
</protein>
<accession>A0ABU8TDX0</accession>
<sequence>MSVTVADSTGRRGDGTSAVMAVVRVEAPAGVEAHSVEAVLTRALHAHRKRPMTVELSLADGTGPWPRRGPARYAFVAVLTLAGHSVPDRLAARVEKTARKALVRRFGAPAAAEVRTEISDAEAGAYWFSVRGTPHRQF</sequence>
<organism evidence="1 2">
    <name type="scientific">Pseudonocardia spirodelae</name>
    <dbReference type="NCBI Taxonomy" id="3133431"/>
    <lineage>
        <taxon>Bacteria</taxon>
        <taxon>Bacillati</taxon>
        <taxon>Actinomycetota</taxon>
        <taxon>Actinomycetes</taxon>
        <taxon>Pseudonocardiales</taxon>
        <taxon>Pseudonocardiaceae</taxon>
        <taxon>Pseudonocardia</taxon>
    </lineage>
</organism>
<keyword evidence="2" id="KW-1185">Reference proteome</keyword>
<proteinExistence type="predicted"/>
<dbReference type="EMBL" id="JBBJUP010000030">
    <property type="protein sequence ID" value="MEJ8282157.1"/>
    <property type="molecule type" value="Genomic_DNA"/>
</dbReference>
<comment type="caution">
    <text evidence="1">The sequence shown here is derived from an EMBL/GenBank/DDBJ whole genome shotgun (WGS) entry which is preliminary data.</text>
</comment>
<reference evidence="1 2" key="1">
    <citation type="submission" date="2024-03" db="EMBL/GenBank/DDBJ databases">
        <title>Draft genome sequence of Pseudonocardia sp. DW16-2.</title>
        <authorList>
            <person name="Duangmal K."/>
        </authorList>
    </citation>
    <scope>NUCLEOTIDE SEQUENCE [LARGE SCALE GENOMIC DNA]</scope>
    <source>
        <strain evidence="1 2">DW16-2</strain>
    </source>
</reference>